<feature type="region of interest" description="Disordered" evidence="1">
    <location>
        <begin position="343"/>
        <end position="402"/>
    </location>
</feature>
<evidence type="ECO:0000256" key="1">
    <source>
        <dbReference type="SAM" id="MobiDB-lite"/>
    </source>
</evidence>
<feature type="region of interest" description="Disordered" evidence="1">
    <location>
        <begin position="541"/>
        <end position="572"/>
    </location>
</feature>
<organism evidence="2 3">
    <name type="scientific">Panicum virgatum</name>
    <name type="common">Blackwell switchgrass</name>
    <dbReference type="NCBI Taxonomy" id="38727"/>
    <lineage>
        <taxon>Eukaryota</taxon>
        <taxon>Viridiplantae</taxon>
        <taxon>Streptophyta</taxon>
        <taxon>Embryophyta</taxon>
        <taxon>Tracheophyta</taxon>
        <taxon>Spermatophyta</taxon>
        <taxon>Magnoliopsida</taxon>
        <taxon>Liliopsida</taxon>
        <taxon>Poales</taxon>
        <taxon>Poaceae</taxon>
        <taxon>PACMAD clade</taxon>
        <taxon>Panicoideae</taxon>
        <taxon>Panicodae</taxon>
        <taxon>Paniceae</taxon>
        <taxon>Panicinae</taxon>
        <taxon>Panicum</taxon>
        <taxon>Panicum sect. Hiantes</taxon>
    </lineage>
</organism>
<proteinExistence type="predicted"/>
<evidence type="ECO:0000313" key="3">
    <source>
        <dbReference type="Proteomes" id="UP000823388"/>
    </source>
</evidence>
<keyword evidence="3" id="KW-1185">Reference proteome</keyword>
<comment type="caution">
    <text evidence="2">The sequence shown here is derived from an EMBL/GenBank/DDBJ whole genome shotgun (WGS) entry which is preliminary data.</text>
</comment>
<dbReference type="PANTHER" id="PTHR34303:SF3">
    <property type="entry name" value="CCHC-TYPE DOMAIN-CONTAINING PROTEIN"/>
    <property type="match status" value="1"/>
</dbReference>
<gene>
    <name evidence="2" type="ORF">PVAP13_5KG047550</name>
</gene>
<dbReference type="AlphaFoldDB" id="A0A8T0SA20"/>
<feature type="region of interest" description="Disordered" evidence="1">
    <location>
        <begin position="1"/>
        <end position="98"/>
    </location>
</feature>
<sequence>MLASSNSEPPPFERTRSSSLESLHLDSLFRELSPKGKGVLGAVPARSGTRAEIPHARGIRAVGPRSGGTSPAPAVRTQVRAAPSQSPPPEASPIRGSVPAPLDAAQEVAAHAVASDDGRDGHDVDDIEEDEEEYVSEQDAATDMSDNSFSGPEYREIWLPADNWSEALRLVYVFLPPFAAANAASFILEAMHAVVPAVQFEMLPSSRGVMQLRFVTHAEREMVVAQQPIIHEGARMVLERCEESPNRFYKRSDLLAYLSVREFPPKHWYEAPIKKAFSCFGTVVEIDPRNLARTDYSSLRIVVALEQSYDVSGDVWIHAADGNGSIVNVRKRRVWPLENQLDDNSQLRPFFPPLPPPPPPPHMPQAAPPSPPPPAMQPDAPPHPPQPLGPAPPHPPSAPPIAAAVPLHPASFLGAAILCHGFINAFPLARLPTFPLVINTLLLTPPPTTPPHPAPPPLLYAAAHLARGRHPPPPTATSLTCCLPRARQSKPCPTPALCAWPPSTPRPQLAPESQRTCMFHHDGSQGNSAQGTEEHAHVLLQGSSRSGEQTRPAEEEEADWRTGPAQACCSHGDQCCCGD</sequence>
<protein>
    <submittedName>
        <fullName evidence="2">Uncharacterized protein</fullName>
    </submittedName>
</protein>
<dbReference type="PANTHER" id="PTHR34303">
    <property type="entry name" value="OS01G0890400 PROTEIN-RELATED"/>
    <property type="match status" value="1"/>
</dbReference>
<reference evidence="2" key="1">
    <citation type="submission" date="2020-05" db="EMBL/GenBank/DDBJ databases">
        <title>WGS assembly of Panicum virgatum.</title>
        <authorList>
            <person name="Lovell J.T."/>
            <person name="Jenkins J."/>
            <person name="Shu S."/>
            <person name="Juenger T.E."/>
            <person name="Schmutz J."/>
        </authorList>
    </citation>
    <scope>NUCLEOTIDE SEQUENCE</scope>
    <source>
        <strain evidence="2">AP13</strain>
    </source>
</reference>
<dbReference type="Proteomes" id="UP000823388">
    <property type="component" value="Chromosome 5K"/>
</dbReference>
<accession>A0A8T0SA20</accession>
<name>A0A8T0SA20_PANVG</name>
<evidence type="ECO:0000313" key="2">
    <source>
        <dbReference type="EMBL" id="KAG2595020.1"/>
    </source>
</evidence>
<feature type="compositionally biased region" description="Basic and acidic residues" evidence="1">
    <location>
        <begin position="23"/>
        <end position="34"/>
    </location>
</feature>
<dbReference type="EMBL" id="CM029045">
    <property type="protein sequence ID" value="KAG2595020.1"/>
    <property type="molecule type" value="Genomic_DNA"/>
</dbReference>
<feature type="compositionally biased region" description="Pro residues" evidence="1">
    <location>
        <begin position="350"/>
        <end position="399"/>
    </location>
</feature>